<organism evidence="7 8">
    <name type="scientific">Campylobacter canadensis</name>
    <dbReference type="NCBI Taxonomy" id="449520"/>
    <lineage>
        <taxon>Bacteria</taxon>
        <taxon>Pseudomonadati</taxon>
        <taxon>Campylobacterota</taxon>
        <taxon>Epsilonproteobacteria</taxon>
        <taxon>Campylobacterales</taxon>
        <taxon>Campylobacteraceae</taxon>
        <taxon>Campylobacter</taxon>
    </lineage>
</organism>
<dbReference type="RefSeq" id="WP_224325092.1">
    <property type="nucleotide sequence ID" value="NZ_JACGBB010000001.1"/>
</dbReference>
<feature type="signal peptide" evidence="5">
    <location>
        <begin position="1"/>
        <end position="16"/>
    </location>
</feature>
<protein>
    <submittedName>
        <fullName evidence="7">Amino acid ABC transporter substrate-binding protein</fullName>
    </submittedName>
</protein>
<evidence type="ECO:0000313" key="7">
    <source>
        <dbReference type="EMBL" id="MBZ7986641.1"/>
    </source>
</evidence>
<dbReference type="PROSITE" id="PS01039">
    <property type="entry name" value="SBP_BACTERIAL_3"/>
    <property type="match status" value="1"/>
</dbReference>
<proteinExistence type="inferred from homology"/>
<keyword evidence="8" id="KW-1185">Reference proteome</keyword>
<keyword evidence="3 5" id="KW-0732">Signal</keyword>
<evidence type="ECO:0000256" key="4">
    <source>
        <dbReference type="RuleBase" id="RU003744"/>
    </source>
</evidence>
<dbReference type="SMART" id="SM00062">
    <property type="entry name" value="PBPb"/>
    <property type="match status" value="1"/>
</dbReference>
<dbReference type="Gene3D" id="3.40.190.10">
    <property type="entry name" value="Periplasmic binding protein-like II"/>
    <property type="match status" value="2"/>
</dbReference>
<dbReference type="PANTHER" id="PTHR35936:SF17">
    <property type="entry name" value="ARGININE-BINDING EXTRACELLULAR PROTEIN ARTP"/>
    <property type="match status" value="1"/>
</dbReference>
<dbReference type="CDD" id="cd13530">
    <property type="entry name" value="PBP2_peptides_like"/>
    <property type="match status" value="1"/>
</dbReference>
<dbReference type="SUPFAM" id="SSF53850">
    <property type="entry name" value="Periplasmic binding protein-like II"/>
    <property type="match status" value="1"/>
</dbReference>
<dbReference type="Proteomes" id="UP000786183">
    <property type="component" value="Unassembled WGS sequence"/>
</dbReference>
<comment type="subcellular location">
    <subcellularLocation>
        <location evidence="1">Cell envelope</location>
    </subcellularLocation>
</comment>
<feature type="domain" description="Solute-binding protein family 3/N-terminal" evidence="6">
    <location>
        <begin position="18"/>
        <end position="236"/>
    </location>
</feature>
<feature type="chain" id="PRO_5045876549" evidence="5">
    <location>
        <begin position="17"/>
        <end position="237"/>
    </location>
</feature>
<reference evidence="7 8" key="1">
    <citation type="submission" date="2020-07" db="EMBL/GenBank/DDBJ databases">
        <title>Transfer of Campylobacter canadensis to the novel genus Avispirillum gen. nov., that also includes two novel species recovered from migratory waterfowl: Avispirillum anseris sp. nov. and Avispirillum brantae sp. nov.</title>
        <authorList>
            <person name="Miller W.G."/>
            <person name="Chapman M.H."/>
            <person name="Yee E."/>
            <person name="Inglis G.D."/>
        </authorList>
    </citation>
    <scope>NUCLEOTIDE SEQUENCE [LARGE SCALE GENOMIC DNA]</scope>
    <source>
        <strain evidence="7 8">L283</strain>
    </source>
</reference>
<dbReference type="EMBL" id="JACGBB010000001">
    <property type="protein sequence ID" value="MBZ7986641.1"/>
    <property type="molecule type" value="Genomic_DNA"/>
</dbReference>
<name>A0ABS7WPE7_9BACT</name>
<evidence type="ECO:0000256" key="1">
    <source>
        <dbReference type="ARBA" id="ARBA00004196"/>
    </source>
</evidence>
<evidence type="ECO:0000259" key="6">
    <source>
        <dbReference type="SMART" id="SM00062"/>
    </source>
</evidence>
<sequence length="237" mass="26828">MGKILFILSFSFMLFADVLKAGITPNYAPYEFIENGELKGFDVDVVNEIAKRMNVDVKYIYMDFDALIPALKAKKIDFIASIMKKTAKREKSVLFSENVKDSINAVLYLGASVENTLNTNCTDKVNALIGAELSSVQYDYFKDLKRNVKAFNDINLGILALKNNKIDFLALDKHSALRFIEKHKELGIFCEYIDASVQGYVSDTNNKELIEKINIALKSMKEDGTLERLIIKWGIKI</sequence>
<gene>
    <name evidence="7" type="ORF">AVCANL283_00745</name>
</gene>
<dbReference type="PANTHER" id="PTHR35936">
    <property type="entry name" value="MEMBRANE-BOUND LYTIC MUREIN TRANSGLYCOSYLASE F"/>
    <property type="match status" value="1"/>
</dbReference>
<dbReference type="InterPro" id="IPR001638">
    <property type="entry name" value="Solute-binding_3/MltF_N"/>
</dbReference>
<comment type="caution">
    <text evidence="7">The sequence shown here is derived from an EMBL/GenBank/DDBJ whole genome shotgun (WGS) entry which is preliminary data.</text>
</comment>
<accession>A0ABS7WPE7</accession>
<evidence type="ECO:0000256" key="3">
    <source>
        <dbReference type="ARBA" id="ARBA00022729"/>
    </source>
</evidence>
<evidence type="ECO:0000256" key="5">
    <source>
        <dbReference type="SAM" id="SignalP"/>
    </source>
</evidence>
<evidence type="ECO:0000256" key="2">
    <source>
        <dbReference type="ARBA" id="ARBA00010333"/>
    </source>
</evidence>
<dbReference type="Pfam" id="PF00497">
    <property type="entry name" value="SBP_bac_3"/>
    <property type="match status" value="1"/>
</dbReference>
<comment type="similarity">
    <text evidence="2 4">Belongs to the bacterial solute-binding protein 3 family.</text>
</comment>
<dbReference type="InterPro" id="IPR018313">
    <property type="entry name" value="SBP_3_CS"/>
</dbReference>
<evidence type="ECO:0000313" key="8">
    <source>
        <dbReference type="Proteomes" id="UP000786183"/>
    </source>
</evidence>